<comment type="caution">
    <text evidence="2">The sequence shown here is derived from an EMBL/GenBank/DDBJ whole genome shotgun (WGS) entry which is preliminary data.</text>
</comment>
<dbReference type="Proteomes" id="UP001150924">
    <property type="component" value="Unassembled WGS sequence"/>
</dbReference>
<evidence type="ECO:0000313" key="3">
    <source>
        <dbReference type="Proteomes" id="UP001150924"/>
    </source>
</evidence>
<protein>
    <submittedName>
        <fullName evidence="2">Lipase maturation factor family protein</fullName>
    </submittedName>
</protein>
<evidence type="ECO:0000259" key="1">
    <source>
        <dbReference type="Pfam" id="PF06762"/>
    </source>
</evidence>
<evidence type="ECO:0000313" key="2">
    <source>
        <dbReference type="EMBL" id="MCY1011804.1"/>
    </source>
</evidence>
<sequence>MSYYYETAPLPAPLAWFAHNLPGWWHALESRATLVAELVVPVLLFCGRRGRLIALVVLTGFRCSTWRPRTTGSSCGWRWRCTCSCCATPIC</sequence>
<dbReference type="AlphaFoldDB" id="A0A9X3J2I0"/>
<gene>
    <name evidence="2" type="ORF">OV079_40875</name>
</gene>
<dbReference type="Pfam" id="PF06762">
    <property type="entry name" value="LMF1"/>
    <property type="match status" value="1"/>
</dbReference>
<organism evidence="2 3">
    <name type="scientific">Nannocystis pusilla</name>
    <dbReference type="NCBI Taxonomy" id="889268"/>
    <lineage>
        <taxon>Bacteria</taxon>
        <taxon>Pseudomonadati</taxon>
        <taxon>Myxococcota</taxon>
        <taxon>Polyangia</taxon>
        <taxon>Nannocystales</taxon>
        <taxon>Nannocystaceae</taxon>
        <taxon>Nannocystis</taxon>
    </lineage>
</organism>
<dbReference type="RefSeq" id="WP_267775118.1">
    <property type="nucleotide sequence ID" value="NZ_JAPNKE010000002.1"/>
</dbReference>
<name>A0A9X3J2I0_9BACT</name>
<dbReference type="InterPro" id="IPR057434">
    <property type="entry name" value="LMF1/2_N"/>
</dbReference>
<dbReference type="GO" id="GO:0051604">
    <property type="term" value="P:protein maturation"/>
    <property type="evidence" value="ECO:0007669"/>
    <property type="project" value="InterPro"/>
</dbReference>
<keyword evidence="3" id="KW-1185">Reference proteome</keyword>
<accession>A0A9X3J2I0</accession>
<feature type="domain" description="Lipase maturation factor 1/2 N-terminal" evidence="1">
    <location>
        <begin position="1"/>
        <end position="61"/>
    </location>
</feature>
<dbReference type="PANTHER" id="PTHR14463">
    <property type="entry name" value="LIPASE MATURATION FACTOR"/>
    <property type="match status" value="1"/>
</dbReference>
<dbReference type="InterPro" id="IPR009613">
    <property type="entry name" value="LMF"/>
</dbReference>
<reference evidence="2" key="1">
    <citation type="submission" date="2022-11" db="EMBL/GenBank/DDBJ databases">
        <title>Minimal conservation of predation-associated metabolite biosynthetic gene clusters underscores biosynthetic potential of Myxococcota including descriptions for ten novel species: Archangium lansinium sp. nov., Myxococcus landrumus sp. nov., Nannocystis bai.</title>
        <authorList>
            <person name="Ahearne A."/>
            <person name="Stevens C."/>
            <person name="Phillips K."/>
        </authorList>
    </citation>
    <scope>NUCLEOTIDE SEQUENCE</scope>
    <source>
        <strain evidence="2">Na p29</strain>
    </source>
</reference>
<proteinExistence type="predicted"/>
<dbReference type="EMBL" id="JAPNKE010000002">
    <property type="protein sequence ID" value="MCY1011804.1"/>
    <property type="molecule type" value="Genomic_DNA"/>
</dbReference>